<dbReference type="GeneTree" id="ENSGT00940000156906"/>
<evidence type="ECO:0000256" key="8">
    <source>
        <dbReference type="ARBA" id="ARBA00022989"/>
    </source>
</evidence>
<evidence type="ECO:0000256" key="1">
    <source>
        <dbReference type="ARBA" id="ARBA00004162"/>
    </source>
</evidence>
<feature type="transmembrane region" description="Helical" evidence="13">
    <location>
        <begin position="195"/>
        <end position="215"/>
    </location>
</feature>
<dbReference type="eggNOG" id="KOG0619">
    <property type="taxonomic scope" value="Eukaryota"/>
</dbReference>
<evidence type="ECO:0000256" key="11">
    <source>
        <dbReference type="ARBA" id="ARBA00023157"/>
    </source>
</evidence>
<reference evidence="14" key="2">
    <citation type="submission" date="2025-08" db="UniProtKB">
        <authorList>
            <consortium name="Ensembl"/>
        </authorList>
    </citation>
    <scope>IDENTIFICATION</scope>
</reference>
<keyword evidence="10 13" id="KW-0472">Membrane</keyword>
<keyword evidence="15" id="KW-1185">Reference proteome</keyword>
<keyword evidence="5 13" id="KW-0812">Transmembrane</keyword>
<name>F7BZZ9_MONDO</name>
<keyword evidence="11" id="KW-1015">Disulfide bond</keyword>
<evidence type="ECO:0000256" key="4">
    <source>
        <dbReference type="ARBA" id="ARBA00022614"/>
    </source>
</evidence>
<dbReference type="FunCoup" id="F7BZZ9">
    <property type="interactions" value="144"/>
</dbReference>
<dbReference type="STRING" id="13616.ENSMODP00000001561"/>
<keyword evidence="6" id="KW-0732">Signal</keyword>
<evidence type="ECO:0000256" key="10">
    <source>
        <dbReference type="ARBA" id="ARBA00023136"/>
    </source>
</evidence>
<dbReference type="InterPro" id="IPR051432">
    <property type="entry name" value="KCNMA1_auxiliary"/>
</dbReference>
<evidence type="ECO:0000256" key="7">
    <source>
        <dbReference type="ARBA" id="ARBA00022737"/>
    </source>
</evidence>
<dbReference type="PANTHER" id="PTHR46473:SF6">
    <property type="entry name" value="LEUCINE-RICH REPEAT-CONTAINING PROTEIN 52"/>
    <property type="match status" value="1"/>
</dbReference>
<dbReference type="AlphaFoldDB" id="F7BZZ9"/>
<evidence type="ECO:0000256" key="6">
    <source>
        <dbReference type="ARBA" id="ARBA00022729"/>
    </source>
</evidence>
<keyword evidence="2" id="KW-0813">Transport</keyword>
<dbReference type="Proteomes" id="UP000002280">
    <property type="component" value="Chromosome 2"/>
</dbReference>
<dbReference type="InterPro" id="IPR001611">
    <property type="entry name" value="Leu-rich_rpt"/>
</dbReference>
<dbReference type="SMART" id="SM00369">
    <property type="entry name" value="LRR_TYP"/>
    <property type="match status" value="4"/>
</dbReference>
<dbReference type="FunFam" id="3.80.10.10:FF:000015">
    <property type="entry name" value="Leucine rich repeat containing 38"/>
    <property type="match status" value="1"/>
</dbReference>
<evidence type="ECO:0008006" key="16">
    <source>
        <dbReference type="Google" id="ProtNLM"/>
    </source>
</evidence>
<dbReference type="PANTHER" id="PTHR46473">
    <property type="entry name" value="GH08155P"/>
    <property type="match status" value="1"/>
</dbReference>
<dbReference type="Gene3D" id="3.80.10.10">
    <property type="entry name" value="Ribonuclease Inhibitor"/>
    <property type="match status" value="1"/>
</dbReference>
<dbReference type="Ensembl" id="ENSMODT00000001593.3">
    <property type="protein sequence ID" value="ENSMODP00000001561.3"/>
    <property type="gene ID" value="ENSMODG00000001296.3"/>
</dbReference>
<proteinExistence type="predicted"/>
<evidence type="ECO:0000313" key="15">
    <source>
        <dbReference type="Proteomes" id="UP000002280"/>
    </source>
</evidence>
<dbReference type="GO" id="GO:0099104">
    <property type="term" value="F:potassium channel activator activity"/>
    <property type="evidence" value="ECO:0000318"/>
    <property type="project" value="GO_Central"/>
</dbReference>
<protein>
    <recommendedName>
        <fullName evidence="16">Leucine rich repeat containing 52</fullName>
    </recommendedName>
</protein>
<dbReference type="HOGENOM" id="CLU_000288_18_10_1"/>
<keyword evidence="8 13" id="KW-1133">Transmembrane helix</keyword>
<dbReference type="InParanoid" id="F7BZZ9"/>
<evidence type="ECO:0000256" key="13">
    <source>
        <dbReference type="SAM" id="Phobius"/>
    </source>
</evidence>
<evidence type="ECO:0000256" key="3">
    <source>
        <dbReference type="ARBA" id="ARBA00022475"/>
    </source>
</evidence>
<dbReference type="SUPFAM" id="SSF52058">
    <property type="entry name" value="L domain-like"/>
    <property type="match status" value="1"/>
</dbReference>
<dbReference type="GO" id="GO:0005249">
    <property type="term" value="F:voltage-gated potassium channel activity"/>
    <property type="evidence" value="ECO:0000318"/>
    <property type="project" value="GO_Central"/>
</dbReference>
<dbReference type="InterPro" id="IPR032675">
    <property type="entry name" value="LRR_dom_sf"/>
</dbReference>
<evidence type="ECO:0000256" key="9">
    <source>
        <dbReference type="ARBA" id="ARBA00023065"/>
    </source>
</evidence>
<evidence type="ECO:0000313" key="14">
    <source>
        <dbReference type="Ensembl" id="ENSMODP00000001561.3"/>
    </source>
</evidence>
<dbReference type="OMA" id="QDYIFLC"/>
<dbReference type="GO" id="GO:0008076">
    <property type="term" value="C:voltage-gated potassium channel complex"/>
    <property type="evidence" value="ECO:0000318"/>
    <property type="project" value="GO_Central"/>
</dbReference>
<evidence type="ECO:0000256" key="5">
    <source>
        <dbReference type="ARBA" id="ARBA00022692"/>
    </source>
</evidence>
<accession>F7BZZ9</accession>
<reference evidence="14" key="3">
    <citation type="submission" date="2025-09" db="UniProtKB">
        <authorList>
            <consortium name="Ensembl"/>
        </authorList>
    </citation>
    <scope>IDENTIFICATION</scope>
</reference>
<dbReference type="PROSITE" id="PS51450">
    <property type="entry name" value="LRR"/>
    <property type="match status" value="1"/>
</dbReference>
<keyword evidence="7" id="KW-0677">Repeat</keyword>
<evidence type="ECO:0000256" key="12">
    <source>
        <dbReference type="ARBA" id="ARBA00023303"/>
    </source>
</evidence>
<keyword evidence="12" id="KW-0407">Ion channel</keyword>
<keyword evidence="4" id="KW-0433">Leucine-rich repeat</keyword>
<dbReference type="GO" id="GO:0044325">
    <property type="term" value="F:transmembrane transporter binding"/>
    <property type="evidence" value="ECO:0000318"/>
    <property type="project" value="GO_Central"/>
</dbReference>
<dbReference type="Pfam" id="PF13855">
    <property type="entry name" value="LRR_8"/>
    <property type="match status" value="1"/>
</dbReference>
<organism evidence="14 15">
    <name type="scientific">Monodelphis domestica</name>
    <name type="common">Gray short-tailed opossum</name>
    <dbReference type="NCBI Taxonomy" id="13616"/>
    <lineage>
        <taxon>Eukaryota</taxon>
        <taxon>Metazoa</taxon>
        <taxon>Chordata</taxon>
        <taxon>Craniata</taxon>
        <taxon>Vertebrata</taxon>
        <taxon>Euteleostomi</taxon>
        <taxon>Mammalia</taxon>
        <taxon>Metatheria</taxon>
        <taxon>Didelphimorphia</taxon>
        <taxon>Didelphidae</taxon>
        <taxon>Monodelphis</taxon>
    </lineage>
</organism>
<dbReference type="InterPro" id="IPR003591">
    <property type="entry name" value="Leu-rich_rpt_typical-subtyp"/>
</dbReference>
<keyword evidence="3" id="KW-1003">Cell membrane</keyword>
<keyword evidence="9" id="KW-0406">Ion transport</keyword>
<reference evidence="14 15" key="1">
    <citation type="journal article" date="2007" name="Nature">
        <title>Genome of the marsupial Monodelphis domestica reveals innovation in non-coding sequences.</title>
        <authorList>
            <person name="Mikkelsen T.S."/>
            <person name="Wakefield M.J."/>
            <person name="Aken B."/>
            <person name="Amemiya C.T."/>
            <person name="Chang J.L."/>
            <person name="Duke S."/>
            <person name="Garber M."/>
            <person name="Gentles A.J."/>
            <person name="Goodstadt L."/>
            <person name="Heger A."/>
            <person name="Jurka J."/>
            <person name="Kamal M."/>
            <person name="Mauceli E."/>
            <person name="Searle S.M."/>
            <person name="Sharpe T."/>
            <person name="Baker M.L."/>
            <person name="Batzer M.A."/>
            <person name="Benos P.V."/>
            <person name="Belov K."/>
            <person name="Clamp M."/>
            <person name="Cook A."/>
            <person name="Cuff J."/>
            <person name="Das R."/>
            <person name="Davidow L."/>
            <person name="Deakin J.E."/>
            <person name="Fazzari M.J."/>
            <person name="Glass J.L."/>
            <person name="Grabherr M."/>
            <person name="Greally J.M."/>
            <person name="Gu W."/>
            <person name="Hore T.A."/>
            <person name="Huttley G.A."/>
            <person name="Kleber M."/>
            <person name="Jirtle R.L."/>
            <person name="Koina E."/>
            <person name="Lee J.T."/>
            <person name="Mahony S."/>
            <person name="Marra M.A."/>
            <person name="Miller R.D."/>
            <person name="Nicholls R.D."/>
            <person name="Oda M."/>
            <person name="Papenfuss A.T."/>
            <person name="Parra Z.E."/>
            <person name="Pollock D.D."/>
            <person name="Ray D.A."/>
            <person name="Schein J.E."/>
            <person name="Speed T.P."/>
            <person name="Thompson K."/>
            <person name="VandeBerg J.L."/>
            <person name="Wade C.M."/>
            <person name="Walker J.A."/>
            <person name="Waters P.D."/>
            <person name="Webber C."/>
            <person name="Weidman J.R."/>
            <person name="Xie X."/>
            <person name="Zody M.C."/>
            <person name="Baldwin J."/>
            <person name="Abdouelleil A."/>
            <person name="Abdulkadir J."/>
            <person name="Abebe A."/>
            <person name="Abera B."/>
            <person name="Abreu J."/>
            <person name="Acer S.C."/>
            <person name="Aftuck L."/>
            <person name="Alexander A."/>
            <person name="An P."/>
            <person name="Anderson E."/>
            <person name="Anderson S."/>
            <person name="Arachi H."/>
            <person name="Azer M."/>
            <person name="Bachantsang P."/>
            <person name="Barry A."/>
            <person name="Bayul T."/>
            <person name="Berlin A."/>
            <person name="Bessette D."/>
            <person name="Bloom T."/>
            <person name="Bloom T."/>
            <person name="Boguslavskiy L."/>
            <person name="Bonnet C."/>
            <person name="Boukhgalter B."/>
            <person name="Bourzgui I."/>
            <person name="Brown A."/>
            <person name="Cahill P."/>
            <person name="Channer S."/>
            <person name="Cheshatsang Y."/>
            <person name="Chuda L."/>
            <person name="Citroen M."/>
            <person name="Collymore A."/>
            <person name="Cooke P."/>
            <person name="Costello M."/>
            <person name="D'Aco K."/>
            <person name="Daza R."/>
            <person name="De Haan G."/>
            <person name="DeGray S."/>
            <person name="DeMaso C."/>
            <person name="Dhargay N."/>
            <person name="Dooley K."/>
            <person name="Dooley E."/>
            <person name="Doricent M."/>
            <person name="Dorje P."/>
            <person name="Dorjee K."/>
            <person name="Dupes A."/>
            <person name="Elong R."/>
            <person name="Falk J."/>
            <person name="Farina A."/>
            <person name="Faro S."/>
            <person name="Ferguson D."/>
            <person name="Fisher S."/>
            <person name="Foley C.D."/>
            <person name="Franke A."/>
            <person name="Friedrich D."/>
            <person name="Gadbois L."/>
            <person name="Gearin G."/>
            <person name="Gearin C.R."/>
            <person name="Giannoukos G."/>
            <person name="Goode T."/>
            <person name="Graham J."/>
            <person name="Grandbois E."/>
            <person name="Grewal S."/>
            <person name="Gyaltsen K."/>
            <person name="Hafez N."/>
            <person name="Hagos B."/>
            <person name="Hall J."/>
            <person name="Henson C."/>
            <person name="Hollinger A."/>
            <person name="Honan T."/>
            <person name="Huard M.D."/>
            <person name="Hughes L."/>
            <person name="Hurhula B."/>
            <person name="Husby M.E."/>
            <person name="Kamat A."/>
            <person name="Kanga B."/>
            <person name="Kashin S."/>
            <person name="Khazanovich D."/>
            <person name="Kisner P."/>
            <person name="Lance K."/>
            <person name="Lara M."/>
            <person name="Lee W."/>
            <person name="Lennon N."/>
            <person name="Letendre F."/>
            <person name="LeVine R."/>
            <person name="Lipovsky A."/>
            <person name="Liu X."/>
            <person name="Liu J."/>
            <person name="Liu S."/>
            <person name="Lokyitsang T."/>
            <person name="Lokyitsang Y."/>
            <person name="Lubonja R."/>
            <person name="Lui A."/>
            <person name="MacDonald P."/>
            <person name="Magnisalis V."/>
            <person name="Maru K."/>
            <person name="Matthews C."/>
            <person name="McCusker W."/>
            <person name="McDonough S."/>
            <person name="Mehta T."/>
            <person name="Meldrim J."/>
            <person name="Meneus L."/>
            <person name="Mihai O."/>
            <person name="Mihalev A."/>
            <person name="Mihova T."/>
            <person name="Mittelman R."/>
            <person name="Mlenga V."/>
            <person name="Montmayeur A."/>
            <person name="Mulrain L."/>
            <person name="Navidi A."/>
            <person name="Naylor J."/>
            <person name="Negash T."/>
            <person name="Nguyen T."/>
            <person name="Nguyen N."/>
            <person name="Nicol R."/>
            <person name="Norbu C."/>
            <person name="Norbu N."/>
            <person name="Novod N."/>
            <person name="O'Neill B."/>
            <person name="Osman S."/>
            <person name="Markiewicz E."/>
            <person name="Oyono O.L."/>
            <person name="Patti C."/>
            <person name="Phunkhang P."/>
            <person name="Pierre F."/>
            <person name="Priest M."/>
            <person name="Raghuraman S."/>
            <person name="Rege F."/>
            <person name="Reyes R."/>
            <person name="Rise C."/>
            <person name="Rogov P."/>
            <person name="Ross K."/>
            <person name="Ryan E."/>
            <person name="Settipalli S."/>
            <person name="Shea T."/>
            <person name="Sherpa N."/>
            <person name="Shi L."/>
            <person name="Shih D."/>
            <person name="Sparrow T."/>
            <person name="Spaulding J."/>
            <person name="Stalker J."/>
            <person name="Stange-Thomann N."/>
            <person name="Stavropoulos S."/>
            <person name="Stone C."/>
            <person name="Strader C."/>
            <person name="Tesfaye S."/>
            <person name="Thomson T."/>
            <person name="Thoulutsang Y."/>
            <person name="Thoulutsang D."/>
            <person name="Topham K."/>
            <person name="Topping I."/>
            <person name="Tsamla T."/>
            <person name="Vassiliev H."/>
            <person name="Vo A."/>
            <person name="Wangchuk T."/>
            <person name="Wangdi T."/>
            <person name="Weiand M."/>
            <person name="Wilkinson J."/>
            <person name="Wilson A."/>
            <person name="Yadav S."/>
            <person name="Young G."/>
            <person name="Yu Q."/>
            <person name="Zembek L."/>
            <person name="Zhong D."/>
            <person name="Zimmer A."/>
            <person name="Zwirko Z."/>
            <person name="Jaffe D.B."/>
            <person name="Alvarez P."/>
            <person name="Brockman W."/>
            <person name="Butler J."/>
            <person name="Chin C."/>
            <person name="Gnerre S."/>
            <person name="MacCallum I."/>
            <person name="Graves J.A."/>
            <person name="Ponting C.P."/>
            <person name="Breen M."/>
            <person name="Samollow P.B."/>
            <person name="Lander E.S."/>
            <person name="Lindblad-Toh K."/>
        </authorList>
    </citation>
    <scope>NUCLEOTIDE SEQUENCE [LARGE SCALE GENOMIC DNA]</scope>
</reference>
<dbReference type="Bgee" id="ENSMODG00000001296">
    <property type="expression patterns" value="Expressed in spermatid and 3 other cell types or tissues"/>
</dbReference>
<comment type="subcellular location">
    <subcellularLocation>
        <location evidence="1">Cell membrane</location>
        <topology evidence="1">Single-pass membrane protein</topology>
    </subcellularLocation>
</comment>
<evidence type="ECO:0000256" key="2">
    <source>
        <dbReference type="ARBA" id="ARBA00022448"/>
    </source>
</evidence>
<sequence>MPLTTRQLILRENNITYLPAINLGLLNDLVYLDCSFNQLKEIMDYTFVGVHKLLYLDLSFNNITYISPFSFTMLHNLVILNISNNPYLSDIDKYTLANNTALRQLDLSNTALENLPVMTISHLVNLKILHLKGNPWRCNCSLVDFTIFLIVTNIEYPDNINATCKAPSELEGWPLTLVGNPLRYMCLIQLHRGDYAFLFMVGFLIFAAGIIAAWITGMCAVLCEVIHRKTEETFIAEYASNLDDSSDSEDMSYKLKLMDDDMYGSTRTHYV</sequence>